<dbReference type="InterPro" id="IPR057135">
    <property type="entry name" value="At4g27190-like_LRR"/>
</dbReference>
<dbReference type="STRING" id="157652.A0A371END9"/>
<keyword evidence="5" id="KW-0611">Plant defense</keyword>
<keyword evidence="3" id="KW-0677">Repeat</keyword>
<keyword evidence="2" id="KW-0433">Leucine-rich repeat</keyword>
<dbReference type="AlphaFoldDB" id="A0A371END9"/>
<feature type="domain" description="Disease resistance protein At4g27190-like leucine-rich repeats" evidence="8">
    <location>
        <begin position="1027"/>
        <end position="1100"/>
    </location>
</feature>
<dbReference type="GO" id="GO:0043531">
    <property type="term" value="F:ADP binding"/>
    <property type="evidence" value="ECO:0007669"/>
    <property type="project" value="InterPro"/>
</dbReference>
<keyword evidence="10" id="KW-1185">Reference proteome</keyword>
<proteinExistence type="inferred from homology"/>
<feature type="domain" description="Disease resistance protein At4g27190-like leucine-rich repeats" evidence="8">
    <location>
        <begin position="1113"/>
        <end position="1221"/>
    </location>
</feature>
<dbReference type="SUPFAM" id="SSF52058">
    <property type="entry name" value="L domain-like"/>
    <property type="match status" value="1"/>
</dbReference>
<feature type="domain" description="NB-ARC" evidence="7">
    <location>
        <begin position="162"/>
        <end position="324"/>
    </location>
</feature>
<accession>A0A371END9</accession>
<comment type="caution">
    <text evidence="9">The sequence shown here is derived from an EMBL/GenBank/DDBJ whole genome shotgun (WGS) entry which is preliminary data.</text>
</comment>
<dbReference type="SUPFAM" id="SSF52047">
    <property type="entry name" value="RNI-like"/>
    <property type="match status" value="2"/>
</dbReference>
<dbReference type="OrthoDB" id="971758at2759"/>
<dbReference type="EMBL" id="QJKJ01012970">
    <property type="protein sequence ID" value="RDX67494.1"/>
    <property type="molecule type" value="Genomic_DNA"/>
</dbReference>
<reference evidence="9" key="1">
    <citation type="submission" date="2018-05" db="EMBL/GenBank/DDBJ databases">
        <title>Draft genome of Mucuna pruriens seed.</title>
        <authorList>
            <person name="Nnadi N.E."/>
            <person name="Vos R."/>
            <person name="Hasami M.H."/>
            <person name="Devisetty U.K."/>
            <person name="Aguiy J.C."/>
        </authorList>
    </citation>
    <scope>NUCLEOTIDE SEQUENCE [LARGE SCALE GENOMIC DNA]</scope>
    <source>
        <strain evidence="9">JCA_2017</strain>
    </source>
</reference>
<dbReference type="InterPro" id="IPR050905">
    <property type="entry name" value="Plant_NBS-LRR"/>
</dbReference>
<name>A0A371END9_MUCPR</name>
<evidence type="ECO:0000259" key="8">
    <source>
        <dbReference type="Pfam" id="PF23247"/>
    </source>
</evidence>
<dbReference type="InterPro" id="IPR036388">
    <property type="entry name" value="WH-like_DNA-bd_sf"/>
</dbReference>
<feature type="non-terminal residue" evidence="9">
    <location>
        <position position="1"/>
    </location>
</feature>
<dbReference type="FunFam" id="3.40.50.300:FF:001091">
    <property type="entry name" value="Probable disease resistance protein At1g61300"/>
    <property type="match status" value="1"/>
</dbReference>
<evidence type="ECO:0000256" key="3">
    <source>
        <dbReference type="ARBA" id="ARBA00022737"/>
    </source>
</evidence>
<dbReference type="InterPro" id="IPR002182">
    <property type="entry name" value="NB-ARC"/>
</dbReference>
<dbReference type="Pfam" id="PF00931">
    <property type="entry name" value="NB-ARC"/>
    <property type="match status" value="1"/>
</dbReference>
<dbReference type="Gene3D" id="1.10.8.430">
    <property type="entry name" value="Helical domain of apoptotic protease-activating factors"/>
    <property type="match status" value="1"/>
</dbReference>
<evidence type="ECO:0000313" key="10">
    <source>
        <dbReference type="Proteomes" id="UP000257109"/>
    </source>
</evidence>
<dbReference type="PANTHER" id="PTHR33463">
    <property type="entry name" value="NB-ARC DOMAIN-CONTAINING PROTEIN-RELATED"/>
    <property type="match status" value="1"/>
</dbReference>
<dbReference type="GO" id="GO:0006952">
    <property type="term" value="P:defense response"/>
    <property type="evidence" value="ECO:0007669"/>
    <property type="project" value="UniProtKB-KW"/>
</dbReference>
<gene>
    <name evidence="9" type="ORF">CR513_53622</name>
</gene>
<evidence type="ECO:0000256" key="2">
    <source>
        <dbReference type="ARBA" id="ARBA00022614"/>
    </source>
</evidence>
<dbReference type="Proteomes" id="UP000257109">
    <property type="component" value="Unassembled WGS sequence"/>
</dbReference>
<evidence type="ECO:0000256" key="1">
    <source>
        <dbReference type="ARBA" id="ARBA00008894"/>
    </source>
</evidence>
<dbReference type="GO" id="GO:0005524">
    <property type="term" value="F:ATP binding"/>
    <property type="evidence" value="ECO:0007669"/>
    <property type="project" value="UniProtKB-KW"/>
</dbReference>
<protein>
    <submittedName>
        <fullName evidence="9">Disease resistance protein</fullName>
    </submittedName>
</protein>
<evidence type="ECO:0000313" key="9">
    <source>
        <dbReference type="EMBL" id="RDX67494.1"/>
    </source>
</evidence>
<keyword evidence="6" id="KW-0067">ATP-binding</keyword>
<keyword evidence="4" id="KW-0547">Nucleotide-binding</keyword>
<sequence length="1271" mass="145074">MIRIVSFHMEDIFLTIVTKIAEYAVDPILQHARYLCCFNNYVGILSNAKEDLELTRVIMEERVREATNRTEKIEPTVAKWLKDVENVLGEVQLLERRIPGVSKTYFKRRSQYFLTKEIARRIEKMTELNRNSKFEPFSRITELPAMKYYSSKDFIFFESTKTAYNKVFEELKDKSVSMIGLVGMGGSGKTTLAKEVGKKAEELKLFEKVVVAMVSQPPNIRKIQAQIADQLGFKLQEESDEGRAQRLSQRLSKGNTLLILDDVWEKLNFESLGIPSNESKGCGVLLTTRSREVCTSMQCQSIIELNLLTIEEAWTLFKLLANINDDSLHDLQVVAREVVNECKGLPIAIVTMGSTLRGKTLGNWKSALSRLQNSKPLDIPKGLTSPHICLKLSYDNLTNQLAKSLLLMCSIFPEDHEIDLEDLFRFGRELGLIGTIGTLEEARGEVHVAVNILLDSYLFLHSNENEKVKMHDMVRDVVLWIASERGQAILARTGMDPRMLAEDETIKDKRAILLWDLRNGQLPDDNQFNCPTLEILLLHSPKVGFQVSNACLERMKMLKTLAFLTIGYTWKSFRFERNALSLPQSIVSLKSLHTLSLRGYQLGDISVLGSLQALEILDLRGSSFQELPNGIVALKKLKLLDLYGCLIDQSNAYEVIRKCSQLEELYLHLLQSKKDLPHDVSFPRLKRYNITQTHNEVNNDSLNKCRPSRSLCMDGFNASAQNFTSLPIKNLFVKAEYLYLERLCGGYKNVIPSMDPQGMNELNFLILFSCGEIECLFDSTIITNSNVDMLQTKVFSNLTDLKLACLDSLREVFHDPSSRCSLENLQELWITECQQLYNISFPRNSKLCCLKEITISWCPMLTSLFMPSIANTLVLLESLQICSCNELKHIIEGNVDYGSGQSHTSLTLPKLSTLRIEYCNKLEYIFPTCFGIKIKHHLSMYKHQSHQLHSLPNLKTLDCTECPRLSKFFGQKAVIDSEEDSLQSKEKDVLCLVGSLEFKASLQFKDLTLCNVGVVGVFQFQIGELGNDKELVPLNLDLSKLRLWSLPELKFIWKGPTNFLNLRLLCSINVSSCPKLKTIFSPTIVRSLPVLEYLDIHNCDELEQIFDLGDAQELKILGDAQELKILYACSQEVCFPKLDFIRIRKCNKLKCLFYNFVAGHFPSLIKMEIIECFQLEKVFNFEHETDNDDQEGTDKDGEQELLENLKDIRLSSLSNFKEIHHRFKLKDHVKQIIEDCPKYAPSLYLHPVKFCTMIKSSHKDETIILALIYCA</sequence>
<dbReference type="InterPro" id="IPR027417">
    <property type="entry name" value="P-loop_NTPase"/>
</dbReference>
<comment type="similarity">
    <text evidence="1">Belongs to the disease resistance NB-LRR family.</text>
</comment>
<feature type="domain" description="Disease resistance protein At4g27190-like leucine-rich repeats" evidence="8">
    <location>
        <begin position="726"/>
        <end position="839"/>
    </location>
</feature>
<dbReference type="InterPro" id="IPR042197">
    <property type="entry name" value="Apaf_helical"/>
</dbReference>
<evidence type="ECO:0000259" key="7">
    <source>
        <dbReference type="Pfam" id="PF00931"/>
    </source>
</evidence>
<evidence type="ECO:0000256" key="5">
    <source>
        <dbReference type="ARBA" id="ARBA00022821"/>
    </source>
</evidence>
<dbReference type="Gene3D" id="3.80.10.10">
    <property type="entry name" value="Ribonuclease Inhibitor"/>
    <property type="match status" value="3"/>
</dbReference>
<dbReference type="Gene3D" id="1.10.10.10">
    <property type="entry name" value="Winged helix-like DNA-binding domain superfamily/Winged helix DNA-binding domain"/>
    <property type="match status" value="1"/>
</dbReference>
<dbReference type="PRINTS" id="PR00364">
    <property type="entry name" value="DISEASERSIST"/>
</dbReference>
<organism evidence="9 10">
    <name type="scientific">Mucuna pruriens</name>
    <name type="common">Velvet bean</name>
    <name type="synonym">Dolichos pruriens</name>
    <dbReference type="NCBI Taxonomy" id="157652"/>
    <lineage>
        <taxon>Eukaryota</taxon>
        <taxon>Viridiplantae</taxon>
        <taxon>Streptophyta</taxon>
        <taxon>Embryophyta</taxon>
        <taxon>Tracheophyta</taxon>
        <taxon>Spermatophyta</taxon>
        <taxon>Magnoliopsida</taxon>
        <taxon>eudicotyledons</taxon>
        <taxon>Gunneridae</taxon>
        <taxon>Pentapetalae</taxon>
        <taxon>rosids</taxon>
        <taxon>fabids</taxon>
        <taxon>Fabales</taxon>
        <taxon>Fabaceae</taxon>
        <taxon>Papilionoideae</taxon>
        <taxon>50 kb inversion clade</taxon>
        <taxon>NPAAA clade</taxon>
        <taxon>indigoferoid/millettioid clade</taxon>
        <taxon>Phaseoleae</taxon>
        <taxon>Mucuna</taxon>
    </lineage>
</organism>
<dbReference type="PANTHER" id="PTHR33463:SF105">
    <property type="entry name" value="AND NB-ARC DOMAIN DISEASE RESISTANCE PROTEIN, PUTATIVE-RELATED"/>
    <property type="match status" value="1"/>
</dbReference>
<dbReference type="SUPFAM" id="SSF52540">
    <property type="entry name" value="P-loop containing nucleoside triphosphate hydrolases"/>
    <property type="match status" value="1"/>
</dbReference>
<dbReference type="Gene3D" id="3.40.50.300">
    <property type="entry name" value="P-loop containing nucleotide triphosphate hydrolases"/>
    <property type="match status" value="1"/>
</dbReference>
<feature type="non-terminal residue" evidence="9">
    <location>
        <position position="1271"/>
    </location>
</feature>
<evidence type="ECO:0000256" key="4">
    <source>
        <dbReference type="ARBA" id="ARBA00022741"/>
    </source>
</evidence>
<dbReference type="InterPro" id="IPR032675">
    <property type="entry name" value="LRR_dom_sf"/>
</dbReference>
<dbReference type="Pfam" id="PF23247">
    <property type="entry name" value="LRR_RPS2"/>
    <property type="match status" value="3"/>
</dbReference>
<evidence type="ECO:0000256" key="6">
    <source>
        <dbReference type="ARBA" id="ARBA00022840"/>
    </source>
</evidence>